<evidence type="ECO:0000256" key="6">
    <source>
        <dbReference type="ARBA" id="ARBA00022801"/>
    </source>
</evidence>
<reference evidence="15 16" key="1">
    <citation type="submission" date="2016-05" db="EMBL/GenBank/DDBJ databases">
        <title>Comparative genomics of biotechnologically important yeasts.</title>
        <authorList>
            <consortium name="DOE Joint Genome Institute"/>
            <person name="Riley R."/>
            <person name="Haridas S."/>
            <person name="Wolfe K.H."/>
            <person name="Lopes M.R."/>
            <person name="Hittinger C.T."/>
            <person name="Goker M."/>
            <person name="Salamov A."/>
            <person name="Wisecaver J."/>
            <person name="Long T.M."/>
            <person name="Aerts A.L."/>
            <person name="Barry K."/>
            <person name="Choi C."/>
            <person name="Clum A."/>
            <person name="Coughlan A.Y."/>
            <person name="Deshpande S."/>
            <person name="Douglass A.P."/>
            <person name="Hanson S.J."/>
            <person name="Klenk H.-P."/>
            <person name="LaButti K."/>
            <person name="Lapidus A."/>
            <person name="Lindquist E."/>
            <person name="Lipzen A."/>
            <person name="Meier-kolthoff J.P."/>
            <person name="Ohm R.A."/>
            <person name="Otillar R.P."/>
            <person name="Pangilinan J."/>
            <person name="Peng Y."/>
            <person name="Rokas A."/>
            <person name="Rosa C.A."/>
            <person name="Scheuner C."/>
            <person name="Sibirny A.A."/>
            <person name="Slot J.C."/>
            <person name="Stielow J.B."/>
            <person name="Sun H."/>
            <person name="Kurtzman C.P."/>
            <person name="Blackwell M."/>
            <person name="Grigoriev I.V."/>
            <person name="Jeffries T.W."/>
        </authorList>
    </citation>
    <scope>NUCLEOTIDE SEQUENCE [LARGE SCALE GENOMIC DNA]</scope>
    <source>
        <strain evidence="15 16">NRRL YB-4993</strain>
    </source>
</reference>
<dbReference type="Proteomes" id="UP000092555">
    <property type="component" value="Unassembled WGS sequence"/>
</dbReference>
<comment type="subcellular location">
    <subcellularLocation>
        <location evidence="2">Cell membrane</location>
        <topology evidence="2">Single-pass type II membrane protein</topology>
    </subcellularLocation>
</comment>
<keyword evidence="7" id="KW-0472">Membrane</keyword>
<sequence>WPTAGDTNGDAVAGTAEQAAALSDIADKVGDHVLYFNAHNDGWKDPGYLSCEQYWGIFSS</sequence>
<feature type="non-terminal residue" evidence="15">
    <location>
        <position position="1"/>
    </location>
</feature>
<dbReference type="AlphaFoldDB" id="A0A1A0HDI6"/>
<evidence type="ECO:0000256" key="14">
    <source>
        <dbReference type="ARBA" id="ARBA00043078"/>
    </source>
</evidence>
<dbReference type="EC" id="3.2.1.39" evidence="4"/>
<dbReference type="GO" id="GO:0042973">
    <property type="term" value="F:glucan endo-1,3-beta-D-glucosidase activity"/>
    <property type="evidence" value="ECO:0007669"/>
    <property type="project" value="UniProtKB-EC"/>
</dbReference>
<dbReference type="OrthoDB" id="941679at2759"/>
<dbReference type="GO" id="GO:0071555">
    <property type="term" value="P:cell wall organization"/>
    <property type="evidence" value="ECO:0007669"/>
    <property type="project" value="UniProtKB-KW"/>
</dbReference>
<keyword evidence="16" id="KW-1185">Reference proteome</keyword>
<comment type="catalytic activity">
    <reaction evidence="1">
        <text>Hydrolysis of (1-&gt;3)-beta-D-glucosidic linkages in (1-&gt;3)-beta-D-glucans.</text>
        <dbReference type="EC" id="3.2.1.39"/>
    </reaction>
</comment>
<evidence type="ECO:0000256" key="2">
    <source>
        <dbReference type="ARBA" id="ARBA00004401"/>
    </source>
</evidence>
<dbReference type="InterPro" id="IPR017853">
    <property type="entry name" value="GH"/>
</dbReference>
<evidence type="ECO:0000313" key="16">
    <source>
        <dbReference type="Proteomes" id="UP000092555"/>
    </source>
</evidence>
<evidence type="ECO:0000256" key="8">
    <source>
        <dbReference type="ARBA" id="ARBA00023180"/>
    </source>
</evidence>
<proteinExistence type="inferred from homology"/>
<evidence type="ECO:0000256" key="3">
    <source>
        <dbReference type="ARBA" id="ARBA00008773"/>
    </source>
</evidence>
<evidence type="ECO:0000256" key="5">
    <source>
        <dbReference type="ARBA" id="ARBA00022475"/>
    </source>
</evidence>
<organism evidence="15 16">
    <name type="scientific">Metschnikowia bicuspidata var. bicuspidata NRRL YB-4993</name>
    <dbReference type="NCBI Taxonomy" id="869754"/>
    <lineage>
        <taxon>Eukaryota</taxon>
        <taxon>Fungi</taxon>
        <taxon>Dikarya</taxon>
        <taxon>Ascomycota</taxon>
        <taxon>Saccharomycotina</taxon>
        <taxon>Pichiomycetes</taxon>
        <taxon>Metschnikowiaceae</taxon>
        <taxon>Metschnikowia</taxon>
    </lineage>
</organism>
<comment type="caution">
    <text evidence="15">The sequence shown here is derived from an EMBL/GenBank/DDBJ whole genome shotgun (WGS) entry which is preliminary data.</text>
</comment>
<keyword evidence="10" id="KW-0961">Cell wall biogenesis/degradation</keyword>
<protein>
    <recommendedName>
        <fullName evidence="4">glucan endo-1,3-beta-D-glucosidase</fullName>
        <ecNumber evidence="4">3.2.1.39</ecNumber>
    </recommendedName>
    <alternativeName>
        <fullName evidence="14">Endo-1,3-beta-glucanase btgC</fullName>
    </alternativeName>
    <alternativeName>
        <fullName evidence="13">Laminarinase btgC</fullName>
    </alternativeName>
</protein>
<dbReference type="PANTHER" id="PTHR16631">
    <property type="entry name" value="GLUCAN 1,3-BETA-GLUCOSIDASE"/>
    <property type="match status" value="1"/>
</dbReference>
<dbReference type="GO" id="GO:0005576">
    <property type="term" value="C:extracellular region"/>
    <property type="evidence" value="ECO:0007669"/>
    <property type="project" value="TreeGrafter"/>
</dbReference>
<evidence type="ECO:0000256" key="13">
    <source>
        <dbReference type="ARBA" id="ARBA00042373"/>
    </source>
</evidence>
<dbReference type="SUPFAM" id="SSF51445">
    <property type="entry name" value="(Trans)glycosidases"/>
    <property type="match status" value="1"/>
</dbReference>
<keyword evidence="5" id="KW-1003">Cell membrane</keyword>
<evidence type="ECO:0000313" key="15">
    <source>
        <dbReference type="EMBL" id="OBA21957.1"/>
    </source>
</evidence>
<evidence type="ECO:0000256" key="10">
    <source>
        <dbReference type="ARBA" id="ARBA00023316"/>
    </source>
</evidence>
<dbReference type="GO" id="GO:0005886">
    <property type="term" value="C:plasma membrane"/>
    <property type="evidence" value="ECO:0007669"/>
    <property type="project" value="UniProtKB-SubCell"/>
</dbReference>
<keyword evidence="6" id="KW-0378">Hydrolase</keyword>
<comment type="function">
    <text evidence="12">Glucanases play a role in cell expansion during growth, in cell-cell fusion during mating, and in spore release during sporulation. This enzyme may be involved in beta-glucan degradation. Active on laminarin and lichenan.</text>
</comment>
<accession>A0A1A0HDI6</accession>
<gene>
    <name evidence="15" type="ORF">METBIDRAFT_39915</name>
</gene>
<keyword evidence="11" id="KW-0624">Polysaccharide degradation</keyword>
<comment type="similarity">
    <text evidence="3">Belongs to the glycosyl hydrolase 17 family.</text>
</comment>
<keyword evidence="8" id="KW-0325">Glycoprotein</keyword>
<evidence type="ECO:0000256" key="12">
    <source>
        <dbReference type="ARBA" id="ARBA00037649"/>
    </source>
</evidence>
<dbReference type="STRING" id="869754.A0A1A0HDI6"/>
<dbReference type="GeneID" id="30030178"/>
<evidence type="ECO:0000256" key="9">
    <source>
        <dbReference type="ARBA" id="ARBA00023277"/>
    </source>
</evidence>
<dbReference type="GO" id="GO:0000272">
    <property type="term" value="P:polysaccharide catabolic process"/>
    <property type="evidence" value="ECO:0007669"/>
    <property type="project" value="UniProtKB-KW"/>
</dbReference>
<name>A0A1A0HDI6_9ASCO</name>
<evidence type="ECO:0000256" key="4">
    <source>
        <dbReference type="ARBA" id="ARBA00012780"/>
    </source>
</evidence>
<evidence type="ECO:0000256" key="11">
    <source>
        <dbReference type="ARBA" id="ARBA00023326"/>
    </source>
</evidence>
<evidence type="ECO:0000256" key="7">
    <source>
        <dbReference type="ARBA" id="ARBA00023136"/>
    </source>
</evidence>
<dbReference type="GO" id="GO:0009277">
    <property type="term" value="C:fungal-type cell wall"/>
    <property type="evidence" value="ECO:0007669"/>
    <property type="project" value="TreeGrafter"/>
</dbReference>
<keyword evidence="9" id="KW-0119">Carbohydrate metabolism</keyword>
<dbReference type="GO" id="GO:0009986">
    <property type="term" value="C:cell surface"/>
    <property type="evidence" value="ECO:0007669"/>
    <property type="project" value="TreeGrafter"/>
</dbReference>
<dbReference type="EMBL" id="LXTC01000002">
    <property type="protein sequence ID" value="OBA21957.1"/>
    <property type="molecule type" value="Genomic_DNA"/>
</dbReference>
<dbReference type="InterPro" id="IPR050732">
    <property type="entry name" value="Beta-glucan_modifiers"/>
</dbReference>
<dbReference type="Gene3D" id="3.20.20.80">
    <property type="entry name" value="Glycosidases"/>
    <property type="match status" value="1"/>
</dbReference>
<dbReference type="RefSeq" id="XP_018712453.1">
    <property type="nucleotide sequence ID" value="XM_018857202.1"/>
</dbReference>
<evidence type="ECO:0000256" key="1">
    <source>
        <dbReference type="ARBA" id="ARBA00000382"/>
    </source>
</evidence>
<dbReference type="PANTHER" id="PTHR16631:SF17">
    <property type="entry name" value="GLUCAN ENDO-1,3-BETA-GLUCOSIDASE BTGC"/>
    <property type="match status" value="1"/>
</dbReference>